<evidence type="ECO:0000259" key="3">
    <source>
        <dbReference type="Pfam" id="PF08239"/>
    </source>
</evidence>
<dbReference type="EMBL" id="JAEKFT010000009">
    <property type="protein sequence ID" value="MBT0961466.1"/>
    <property type="molecule type" value="Genomic_DNA"/>
</dbReference>
<dbReference type="PANTHER" id="PTHR35603">
    <property type="match status" value="1"/>
</dbReference>
<comment type="subcellular location">
    <subcellularLocation>
        <location evidence="1">Membrane</location>
    </subcellularLocation>
</comment>
<dbReference type="Gene3D" id="2.30.30.40">
    <property type="entry name" value="SH3 Domains"/>
    <property type="match status" value="1"/>
</dbReference>
<evidence type="ECO:0000256" key="1">
    <source>
        <dbReference type="ARBA" id="ARBA00004370"/>
    </source>
</evidence>
<evidence type="ECO:0000313" key="5">
    <source>
        <dbReference type="EMBL" id="MBT0961466.1"/>
    </source>
</evidence>
<organism evidence="5 6">
    <name type="scientific">Denitromonas iodatirespirans</name>
    <dbReference type="NCBI Taxonomy" id="2795389"/>
    <lineage>
        <taxon>Bacteria</taxon>
        <taxon>Pseudomonadati</taxon>
        <taxon>Pseudomonadota</taxon>
        <taxon>Betaproteobacteria</taxon>
        <taxon>Rhodocyclales</taxon>
        <taxon>Zoogloeaceae</taxon>
        <taxon>Denitromonas</taxon>
    </lineage>
</organism>
<sequence>MHASKRLAVLATAVTVGVAGCASTGEGGMSKQSMGSVLGAVGGALIGSQVGKGSGRNLAIIAGALAGGALGNWIGAKLDERDRAALAASTQEALDSGRPVAWQSNHSGASATITPVSSKTVTTQQTIRRAPKIATVQNMAVINQPYRAIKSVNLRAAPGTGAEKVGGFLEGQTFTALGRTDNDWIAVGRKGVTVGYVYAPLVGPVPTTQAKDAPTDLDAISTESASAQGFDLDAIEPSAAVSEQVAVKTTCRTVDYRVKTADGEESKTVDACQSADGAWQLS</sequence>
<dbReference type="Proteomes" id="UP000694660">
    <property type="component" value="Unassembled WGS sequence"/>
</dbReference>
<protein>
    <submittedName>
        <fullName evidence="5">SH3 domain-containing protein</fullName>
    </submittedName>
</protein>
<comment type="caution">
    <text evidence="5">The sequence shown here is derived from an EMBL/GenBank/DDBJ whole genome shotgun (WGS) entry which is preliminary data.</text>
</comment>
<accession>A0A944HCT5</accession>
<name>A0A944HCT5_DENI1</name>
<dbReference type="AlphaFoldDB" id="A0A944HCT5"/>
<evidence type="ECO:0000313" key="6">
    <source>
        <dbReference type="Proteomes" id="UP000694660"/>
    </source>
</evidence>
<proteinExistence type="predicted"/>
<dbReference type="InterPro" id="IPR051407">
    <property type="entry name" value="Bact_OM_lipoprot/Surf_antigen"/>
</dbReference>
<reference evidence="6" key="1">
    <citation type="journal article" date="2022" name="ISME J.">
        <title>Genetic and phylogenetic analysis of dissimilatory iodate-reducing bacteria identifies potential niches across the world's oceans.</title>
        <authorList>
            <person name="Reyes-Umana V."/>
            <person name="Henning Z."/>
            <person name="Lee K."/>
            <person name="Barnum T.P."/>
            <person name="Coates J.D."/>
        </authorList>
    </citation>
    <scope>NUCLEOTIDE SEQUENCE [LARGE SCALE GENOMIC DNA]</scope>
    <source>
        <strain evidence="6">IR12</strain>
    </source>
</reference>
<dbReference type="PANTHER" id="PTHR35603:SF2">
    <property type="entry name" value="OUTER MEMBRANE LIPOPROTEIN"/>
    <property type="match status" value="1"/>
</dbReference>
<evidence type="ECO:0000256" key="2">
    <source>
        <dbReference type="ARBA" id="ARBA00023136"/>
    </source>
</evidence>
<dbReference type="Pfam" id="PF13488">
    <property type="entry name" value="Gly-zipper_Omp"/>
    <property type="match status" value="1"/>
</dbReference>
<dbReference type="RefSeq" id="WP_214361224.1">
    <property type="nucleotide sequence ID" value="NZ_JAEKFT010000009.1"/>
</dbReference>
<feature type="domain" description="SH3b" evidence="3">
    <location>
        <begin position="151"/>
        <end position="199"/>
    </location>
</feature>
<dbReference type="Pfam" id="PF08239">
    <property type="entry name" value="SH3_3"/>
    <property type="match status" value="1"/>
</dbReference>
<dbReference type="GO" id="GO:0016020">
    <property type="term" value="C:membrane"/>
    <property type="evidence" value="ECO:0007669"/>
    <property type="project" value="UniProtKB-SubCell"/>
</dbReference>
<feature type="domain" description="Glycine zipper" evidence="4">
    <location>
        <begin position="34"/>
        <end position="81"/>
    </location>
</feature>
<dbReference type="InterPro" id="IPR039567">
    <property type="entry name" value="Gly-zipper"/>
</dbReference>
<dbReference type="PROSITE" id="PS51257">
    <property type="entry name" value="PROKAR_LIPOPROTEIN"/>
    <property type="match status" value="1"/>
</dbReference>
<gene>
    <name evidence="5" type="ORF">I8J34_09810</name>
</gene>
<dbReference type="InterPro" id="IPR003646">
    <property type="entry name" value="SH3-like_bac-type"/>
</dbReference>
<keyword evidence="6" id="KW-1185">Reference proteome</keyword>
<keyword evidence="2" id="KW-0472">Membrane</keyword>
<evidence type="ECO:0000259" key="4">
    <source>
        <dbReference type="Pfam" id="PF13488"/>
    </source>
</evidence>